<dbReference type="EMBL" id="VRYY01000232">
    <property type="protein sequence ID" value="MBG3877173.1"/>
    <property type="molecule type" value="Genomic_DNA"/>
</dbReference>
<dbReference type="Proteomes" id="UP001194469">
    <property type="component" value="Unassembled WGS sequence"/>
</dbReference>
<keyword evidence="2" id="KW-1185">Reference proteome</keyword>
<protein>
    <submittedName>
        <fullName evidence="1">Uncharacterized protein</fullName>
    </submittedName>
</protein>
<accession>A0ABS0J407</accession>
<evidence type="ECO:0000313" key="1">
    <source>
        <dbReference type="EMBL" id="MBG3877173.1"/>
    </source>
</evidence>
<organism evidence="1 2">
    <name type="scientific">Nitratidesulfovibrio oxamicus</name>
    <dbReference type="NCBI Taxonomy" id="32016"/>
    <lineage>
        <taxon>Bacteria</taxon>
        <taxon>Pseudomonadati</taxon>
        <taxon>Thermodesulfobacteriota</taxon>
        <taxon>Desulfovibrionia</taxon>
        <taxon>Desulfovibrionales</taxon>
        <taxon>Desulfovibrionaceae</taxon>
        <taxon>Nitratidesulfovibrio</taxon>
    </lineage>
</organism>
<gene>
    <name evidence="1" type="ORF">FVW20_09145</name>
</gene>
<dbReference type="RefSeq" id="WP_196609176.1">
    <property type="nucleotide sequence ID" value="NZ_VRYY01000232.1"/>
</dbReference>
<reference evidence="1 2" key="1">
    <citation type="submission" date="2019-08" db="EMBL/GenBank/DDBJ databases">
        <authorList>
            <person name="Luo N."/>
        </authorList>
    </citation>
    <scope>NUCLEOTIDE SEQUENCE [LARGE SCALE GENOMIC DNA]</scope>
    <source>
        <strain evidence="1 2">NCIMB 9442</strain>
    </source>
</reference>
<comment type="caution">
    <text evidence="1">The sequence shown here is derived from an EMBL/GenBank/DDBJ whole genome shotgun (WGS) entry which is preliminary data.</text>
</comment>
<sequence>MTIEKIAMPVSSTVLHKYYPIIKFIPREFIDIITIGKTSECMVRLAQEGYSVIPASRKIDISPYAMGLYTSEQWEWVDDSKRPKKKLLIDHASLEATQYDFDHEIVICEKFTHNGNTNCDTIYTGLFQFDNDALNLYINNKKILRDTILKEYGFKDTSLPLVVCFTTIMDDHHELVEPLIEISRHTNLIVKAYAWHTELQEKISKAGVTTFGMRDFRHIDPRLAADCFLTSYSTTALMTAVMLGQNITVYHTTREFDIGRTNTYYERGVFQHPLFPRCRDLEARLGSIPITDVGALLRNLQETMRSQTYKDRLKALQDETYGRYHIVNAPAMTAMEVLSVFRRGRFSGVLGDTDSPAA</sequence>
<name>A0ABS0J407_9BACT</name>
<evidence type="ECO:0000313" key="2">
    <source>
        <dbReference type="Proteomes" id="UP001194469"/>
    </source>
</evidence>
<proteinExistence type="predicted"/>